<keyword evidence="1" id="KW-1133">Transmembrane helix</keyword>
<dbReference type="EMBL" id="JPRP01000005">
    <property type="protein sequence ID" value="KFE97502.1"/>
    <property type="molecule type" value="Genomic_DNA"/>
</dbReference>
<gene>
    <name evidence="2" type="ORF">IX39_19670</name>
</gene>
<keyword evidence="1" id="KW-0472">Membrane</keyword>
<evidence type="ECO:0000256" key="1">
    <source>
        <dbReference type="SAM" id="Phobius"/>
    </source>
</evidence>
<dbReference type="Proteomes" id="UP000028713">
    <property type="component" value="Unassembled WGS sequence"/>
</dbReference>
<keyword evidence="1" id="KW-0812">Transmembrane</keyword>
<feature type="transmembrane region" description="Helical" evidence="1">
    <location>
        <begin position="104"/>
        <end position="130"/>
    </location>
</feature>
<dbReference type="AlphaFoldDB" id="A0A085YZ89"/>
<keyword evidence="3" id="KW-1185">Reference proteome</keyword>
<accession>A0A085YZ89</accession>
<evidence type="ECO:0000313" key="3">
    <source>
        <dbReference type="Proteomes" id="UP000028713"/>
    </source>
</evidence>
<sequence>MTKAAEISDPSSGKIYISGDAKFIVSEGTILYGDVVTVPAKKIHKTLRKLKSKPVKTKSTEKKIRKIENLSYDTAKIIPSRSAEDFNTGTSGIKKLSVITRYDFKLYAVIVNSIVIVILYFFAIICIHSFKSTVIPILNIGHNFQRPPPSL</sequence>
<name>A0A085YZ89_9FLAO</name>
<reference evidence="2 3" key="1">
    <citation type="submission" date="2014-07" db="EMBL/GenBank/DDBJ databases">
        <title>Genome of Chryseobacterium formosense LMG 24722.</title>
        <authorList>
            <person name="Pipes S.E."/>
            <person name="Stropko S.J."/>
            <person name="Newman J.D."/>
        </authorList>
    </citation>
    <scope>NUCLEOTIDE SEQUENCE [LARGE SCALE GENOMIC DNA]</scope>
    <source>
        <strain evidence="2 3">LMG 24722</strain>
    </source>
</reference>
<protein>
    <submittedName>
        <fullName evidence="2">Uncharacterized protein</fullName>
    </submittedName>
</protein>
<evidence type="ECO:0000313" key="2">
    <source>
        <dbReference type="EMBL" id="KFE97502.1"/>
    </source>
</evidence>
<organism evidence="2 3">
    <name type="scientific">Chryseobacterium formosense</name>
    <dbReference type="NCBI Taxonomy" id="236814"/>
    <lineage>
        <taxon>Bacteria</taxon>
        <taxon>Pseudomonadati</taxon>
        <taxon>Bacteroidota</taxon>
        <taxon>Flavobacteriia</taxon>
        <taxon>Flavobacteriales</taxon>
        <taxon>Weeksellaceae</taxon>
        <taxon>Chryseobacterium group</taxon>
        <taxon>Chryseobacterium</taxon>
    </lineage>
</organism>
<proteinExistence type="predicted"/>
<comment type="caution">
    <text evidence="2">The sequence shown here is derived from an EMBL/GenBank/DDBJ whole genome shotgun (WGS) entry which is preliminary data.</text>
</comment>